<feature type="region of interest" description="Disordered" evidence="1">
    <location>
        <begin position="1"/>
        <end position="20"/>
    </location>
</feature>
<feature type="compositionally biased region" description="Low complexity" evidence="1">
    <location>
        <begin position="7"/>
        <end position="20"/>
    </location>
</feature>
<evidence type="ECO:0000256" key="1">
    <source>
        <dbReference type="SAM" id="MobiDB-lite"/>
    </source>
</evidence>
<name>A0ABS2S8D0_9PSEU</name>
<dbReference type="Proteomes" id="UP001195724">
    <property type="component" value="Unassembled WGS sequence"/>
</dbReference>
<evidence type="ECO:0000256" key="2">
    <source>
        <dbReference type="SAM" id="Phobius"/>
    </source>
</evidence>
<reference evidence="3 4" key="1">
    <citation type="submission" date="2021-01" db="EMBL/GenBank/DDBJ databases">
        <title>Sequencing the genomes of 1000 actinobacteria strains.</title>
        <authorList>
            <person name="Klenk H.-P."/>
        </authorList>
    </citation>
    <scope>NUCLEOTIDE SEQUENCE [LARGE SCALE GENOMIC DNA]</scope>
    <source>
        <strain evidence="3 4">DSM 44581</strain>
    </source>
</reference>
<dbReference type="RefSeq" id="WP_204842760.1">
    <property type="nucleotide sequence ID" value="NZ_JAFBCL010000001.1"/>
</dbReference>
<keyword evidence="4" id="KW-1185">Reference proteome</keyword>
<protein>
    <submittedName>
        <fullName evidence="3">Uncharacterized protein</fullName>
    </submittedName>
</protein>
<keyword evidence="2" id="KW-0472">Membrane</keyword>
<comment type="caution">
    <text evidence="3">The sequence shown here is derived from an EMBL/GenBank/DDBJ whole genome shotgun (WGS) entry which is preliminary data.</text>
</comment>
<feature type="transmembrane region" description="Helical" evidence="2">
    <location>
        <begin position="84"/>
        <end position="112"/>
    </location>
</feature>
<organism evidence="3 4">
    <name type="scientific">Saccharothrix algeriensis</name>
    <dbReference type="NCBI Taxonomy" id="173560"/>
    <lineage>
        <taxon>Bacteria</taxon>
        <taxon>Bacillati</taxon>
        <taxon>Actinomycetota</taxon>
        <taxon>Actinomycetes</taxon>
        <taxon>Pseudonocardiales</taxon>
        <taxon>Pseudonocardiaceae</taxon>
        <taxon>Saccharothrix</taxon>
    </lineage>
</organism>
<dbReference type="EMBL" id="JAFBCL010000001">
    <property type="protein sequence ID" value="MBM7811934.1"/>
    <property type="molecule type" value="Genomic_DNA"/>
</dbReference>
<gene>
    <name evidence="3" type="ORF">JOE68_002799</name>
</gene>
<evidence type="ECO:0000313" key="4">
    <source>
        <dbReference type="Proteomes" id="UP001195724"/>
    </source>
</evidence>
<keyword evidence="2" id="KW-1133">Transmembrane helix</keyword>
<proteinExistence type="predicted"/>
<accession>A0ABS2S8D0</accession>
<evidence type="ECO:0000313" key="3">
    <source>
        <dbReference type="EMBL" id="MBM7811934.1"/>
    </source>
</evidence>
<keyword evidence="2" id="KW-0812">Transmembrane</keyword>
<sequence>MVSTERPATGPVAAPGAAPAGVRDESTRYLCAAAHLSRDFADAAIGELLTEPTRQAAPDPGVDRVAVLTESLAARLRTDVVDGLVLLLLVAAVVFALPLVVAWSLVALLLSLPRIVRARRAARERAGVGRRARPLRTGVTVVLLVSPLMGLGTGDTGTDVFEAAAADWTSPVVLAAFFAVLLANRLVIEHHVVRRFGPRPHAGEAPRPLDRFLLRLAPALHDRVLSRAEEERLGPDVTPGDDLVRLLVHRGYKPFVGAGDITEPWTVAIPLERAGTSAEGGALDTAALLRGITDKVADLRRTGSLAPSRRLRGLTVEDVVIVSARGLVDHLRDPVSRPYLWSNEHRPYTHVSRRHAEELRDEPLEWARFYRCFSVETWDRDLVLSVFVHVAVDDSTLYLEWTPCVLKPVNAELRAVDGRPDSLGAPIRQAIGDLVLLPASVVTRLVRLVRRPRPLPARSGRADPDRYGALAGLREMAADDDVESYFQQADIERYGHLLRTRVTLAVSELLRAADYRTASFDQQVQSVVNNTVNTVTVADGGTLTGHVLQTGNLDGGVDITG</sequence>